<protein>
    <submittedName>
        <fullName evidence="1">Uncharacterized protein</fullName>
    </submittedName>
</protein>
<dbReference type="EMBL" id="CP007514">
    <property type="protein sequence ID" value="AHY47299.1"/>
    <property type="molecule type" value="Genomic_DNA"/>
</dbReference>
<reference evidence="1 3" key="1">
    <citation type="submission" date="2014-03" db="EMBL/GenBank/DDBJ databases">
        <title>Complete genome sequence of the Radio-Resistant Rubrobacter radiotolerans RSPS-4.</title>
        <authorList>
            <person name="Egas C.C."/>
            <person name="Barroso C.C."/>
            <person name="Froufe H.J.C."/>
            <person name="Pacheco J.J."/>
            <person name="Albuquerque L.L."/>
            <person name="da Costa M.M.S."/>
        </authorList>
    </citation>
    <scope>NUCLEOTIDE SEQUENCE [LARGE SCALE GENOMIC DNA]</scope>
    <source>
        <strain evidence="1 3">RSPS-4</strain>
    </source>
</reference>
<name>A0A023X5F1_RUBRA</name>
<sequence length="69" mass="7314">MKRVFRGLLFLGVIAGAVVALKNFLDGEGSPGGEAQITFQDGSTRTLSTSDIEGQEFVDLARKLVESGL</sequence>
<reference evidence="2" key="2">
    <citation type="submission" date="2023-11" db="EMBL/GenBank/DDBJ databases">
        <title>MicrobeMod: A computational toolkit for identifying prokaryotic methylation and restriction-modification with nanopore sequencing.</title>
        <authorList>
            <person name="Crits-Christoph A."/>
            <person name="Kang S.C."/>
            <person name="Lee H."/>
            <person name="Ostrov N."/>
        </authorList>
    </citation>
    <scope>NUCLEOTIDE SEQUENCE</scope>
    <source>
        <strain evidence="2">ATCC 51242</strain>
    </source>
</reference>
<dbReference type="OrthoDB" id="9554515at2"/>
<dbReference type="EMBL" id="JAWXXX010000001">
    <property type="protein sequence ID" value="MDX5894704.1"/>
    <property type="molecule type" value="Genomic_DNA"/>
</dbReference>
<evidence type="ECO:0000313" key="2">
    <source>
        <dbReference type="EMBL" id="MDX5894704.1"/>
    </source>
</evidence>
<keyword evidence="3" id="KW-1185">Reference proteome</keyword>
<dbReference type="Proteomes" id="UP001281130">
    <property type="component" value="Unassembled WGS sequence"/>
</dbReference>
<evidence type="ECO:0000313" key="1">
    <source>
        <dbReference type="EMBL" id="AHY47299.1"/>
    </source>
</evidence>
<gene>
    <name evidence="1" type="ORF">RradSPS_2016</name>
    <name evidence="2" type="ORF">SIL72_11795</name>
</gene>
<evidence type="ECO:0000313" key="3">
    <source>
        <dbReference type="Proteomes" id="UP000025229"/>
    </source>
</evidence>
<dbReference type="RefSeq" id="WP_038682449.1">
    <property type="nucleotide sequence ID" value="NZ_CP007514.1"/>
</dbReference>
<proteinExistence type="predicted"/>
<organism evidence="1 3">
    <name type="scientific">Rubrobacter radiotolerans</name>
    <name type="common">Arthrobacter radiotolerans</name>
    <dbReference type="NCBI Taxonomy" id="42256"/>
    <lineage>
        <taxon>Bacteria</taxon>
        <taxon>Bacillati</taxon>
        <taxon>Actinomycetota</taxon>
        <taxon>Rubrobacteria</taxon>
        <taxon>Rubrobacterales</taxon>
        <taxon>Rubrobacteraceae</taxon>
        <taxon>Rubrobacter</taxon>
    </lineage>
</organism>
<dbReference type="KEGG" id="rrd:RradSPS_2016"/>
<dbReference type="Proteomes" id="UP000025229">
    <property type="component" value="Chromosome"/>
</dbReference>
<dbReference type="HOGENOM" id="CLU_2773372_0_0_11"/>
<accession>A0A023X5F1</accession>
<dbReference type="AlphaFoldDB" id="A0A023X5F1"/>